<dbReference type="Gene3D" id="2.130.10.10">
    <property type="entry name" value="YVTN repeat-like/Quinoprotein amine dehydrogenase"/>
    <property type="match status" value="1"/>
</dbReference>
<dbReference type="GO" id="GO:0000056">
    <property type="term" value="P:ribosomal small subunit export from nucleus"/>
    <property type="evidence" value="ECO:0007669"/>
    <property type="project" value="TreeGrafter"/>
</dbReference>
<dbReference type="WBParaSite" id="GPLIN_001201500">
    <property type="protein sequence ID" value="GPLIN_001201500"/>
    <property type="gene ID" value="GPLIN_001201500"/>
</dbReference>
<dbReference type="SUPFAM" id="SSF117289">
    <property type="entry name" value="Nucleoporin domain"/>
    <property type="match status" value="1"/>
</dbReference>
<accession>A0A183CGL0</accession>
<dbReference type="Pfam" id="PF04180">
    <property type="entry name" value="LTV"/>
    <property type="match status" value="1"/>
</dbReference>
<reference evidence="9" key="3">
    <citation type="submission" date="2016-06" db="UniProtKB">
        <authorList>
            <consortium name="WormBaseParasite"/>
        </authorList>
    </citation>
    <scope>IDENTIFICATION</scope>
</reference>
<name>A0A183CGL0_GLOPA</name>
<reference evidence="8" key="2">
    <citation type="submission" date="2014-05" db="EMBL/GenBank/DDBJ databases">
        <title>The genome and life-stage specific transcriptomes of Globodera pallida elucidate key aspects of plant parasitism by a cyst nematode.</title>
        <authorList>
            <person name="Cotton J.A."/>
            <person name="Lilley C.J."/>
            <person name="Jones L.M."/>
            <person name="Kikuchi T."/>
            <person name="Reid A.J."/>
            <person name="Thorpe P."/>
            <person name="Tsai I.J."/>
            <person name="Beasley H."/>
            <person name="Blok V."/>
            <person name="Cock P.J.A."/>
            <person name="Van den Akker S.E."/>
            <person name="Holroyd N."/>
            <person name="Hunt M."/>
            <person name="Mantelin S."/>
            <person name="Naghra H."/>
            <person name="Pain A."/>
            <person name="Palomares-Rius J.E."/>
            <person name="Zarowiecki M."/>
            <person name="Berriman M."/>
            <person name="Jones J.T."/>
            <person name="Urwin P.E."/>
        </authorList>
    </citation>
    <scope>NUCLEOTIDE SEQUENCE [LARGE SCALE GENOMIC DNA]</scope>
    <source>
        <strain evidence="8">Lindley</strain>
    </source>
</reference>
<reference evidence="8" key="1">
    <citation type="submission" date="2013-12" db="EMBL/GenBank/DDBJ databases">
        <authorList>
            <person name="Aslett M."/>
        </authorList>
    </citation>
    <scope>NUCLEOTIDE SEQUENCE [LARGE SCALE GENOMIC DNA]</scope>
    <source>
        <strain evidence="8">Lindley</strain>
    </source>
</reference>
<dbReference type="GO" id="GO:0030688">
    <property type="term" value="C:preribosome, small subunit precursor"/>
    <property type="evidence" value="ECO:0007669"/>
    <property type="project" value="TreeGrafter"/>
</dbReference>
<dbReference type="InterPro" id="IPR007187">
    <property type="entry name" value="Nucleoporin_Nup133/Nup155_C"/>
</dbReference>
<evidence type="ECO:0000256" key="5">
    <source>
        <dbReference type="ARBA" id="ARBA00023242"/>
    </source>
</evidence>
<evidence type="ECO:0000313" key="9">
    <source>
        <dbReference type="WBParaSite" id="GPLIN_001201500"/>
    </source>
</evidence>
<proteinExistence type="inferred from homology"/>
<keyword evidence="8" id="KW-1185">Reference proteome</keyword>
<evidence type="ECO:0000259" key="7">
    <source>
        <dbReference type="Pfam" id="PF03177"/>
    </source>
</evidence>
<evidence type="ECO:0000256" key="2">
    <source>
        <dbReference type="ARBA" id="ARBA00009078"/>
    </source>
</evidence>
<dbReference type="GO" id="GO:0005635">
    <property type="term" value="C:nuclear envelope"/>
    <property type="evidence" value="ECO:0007669"/>
    <property type="project" value="UniProtKB-ARBA"/>
</dbReference>
<evidence type="ECO:0000256" key="4">
    <source>
        <dbReference type="ARBA" id="ARBA00022448"/>
    </source>
</evidence>
<dbReference type="PANTHER" id="PTHR21531:SF0">
    <property type="entry name" value="PROTEIN LTV1 HOMOLOG"/>
    <property type="match status" value="1"/>
</dbReference>
<evidence type="ECO:0000256" key="1">
    <source>
        <dbReference type="ARBA" id="ARBA00004123"/>
    </source>
</evidence>
<keyword evidence="4" id="KW-0813">Transport</keyword>
<dbReference type="Pfam" id="PF03177">
    <property type="entry name" value="Nucleoporin_C"/>
    <property type="match status" value="1"/>
</dbReference>
<feature type="region of interest" description="Disordered" evidence="6">
    <location>
        <begin position="1234"/>
        <end position="1346"/>
    </location>
</feature>
<protein>
    <recommendedName>
        <fullName evidence="3">Protein LTV1 homolog</fullName>
    </recommendedName>
</protein>
<feature type="domain" description="Nucleoporin Nup133/Nup155-like C-terminal" evidence="7">
    <location>
        <begin position="727"/>
        <end position="873"/>
    </location>
</feature>
<feature type="compositionally biased region" description="Basic and acidic residues" evidence="6">
    <location>
        <begin position="1319"/>
        <end position="1335"/>
    </location>
</feature>
<comment type="subcellular location">
    <subcellularLocation>
        <location evidence="1">Nucleus</location>
    </subcellularLocation>
</comment>
<comment type="similarity">
    <text evidence="2">Belongs to the LTV1 family.</text>
</comment>
<feature type="compositionally biased region" description="Acidic residues" evidence="6">
    <location>
        <begin position="1078"/>
        <end position="1092"/>
    </location>
</feature>
<dbReference type="PANTHER" id="PTHR21531">
    <property type="entry name" value="LOW-TEMPERATURE VIABILITY PROTEIN LTV1-RELATED"/>
    <property type="match status" value="1"/>
</dbReference>
<dbReference type="Gene3D" id="1.20.58.1380">
    <property type="match status" value="1"/>
</dbReference>
<feature type="compositionally biased region" description="Polar residues" evidence="6">
    <location>
        <begin position="443"/>
        <end position="453"/>
    </location>
</feature>
<feature type="region of interest" description="Disordered" evidence="6">
    <location>
        <begin position="1070"/>
        <end position="1101"/>
    </location>
</feature>
<dbReference type="Proteomes" id="UP000050741">
    <property type="component" value="Unassembled WGS sequence"/>
</dbReference>
<sequence>MVNLKLFVDPHEVEYPTLVREVLADAHRKTGISATVTPFGKCALICGNSVYVWSYSSKDSGIPHATRMNLPASGLKYSTQLICIFSKGLSHKHCTCLLAVSPEGNVRYWSELGKPCRDESCLLNNEVAHSIQLVDSQDHVHRFLLTTTTGSFHMIDIFRNEWQLVHWIWEYREEASENECPFFSLEIRHRKENINVLPRYLRFYAIFERKALLHEVDIADMALSKYNKGRDNAERRHFLVLDATTFRSGILLLFVGVLSNEGVNDDKQIFIGYYEEGTHREQAASLPRSLKTLVPIEIPESLSATGLDKRLSRCSLLVPSAEECAIVFSDAFLLVRHPIKPTGATTFCLDSFGETGEQLLGASSVNGLSHVMLKEKGLCTVRRLPELFDLISIHFAPNGRAAECLCGGRTPPERCKKTKSILRDLDQRMTENESAEDVGACQSAATSSPHKTESSIAEMSVDLALFLLDRQPSLKEDPRWSYAASAQISNEQKMAVLFLRTFNLIERLDQPLEAFQNRNGKAVIAELGEKLAAAILCFQWLAENGDSLPLVNSAVNELAKQYATRFGFPKGNPFLSAVDLVFCKVSSFHELVSAVVQFSEQAMEGRVDKTKVIIEVGDLLVTIVQGIKEMRREDWALQVEDDHSTWLNQPDFLTHFTTHLNTALDFLQSTGNRTTTDNQAEEAVLNPSQQQNSVIFKQCIQLADFVLSQQSPTQRNDSKIISRFASLGKMEVALGLAEKYKDFTMLVVYCHNQLDKQQCAKTLERYKEQYEKDGFHNFLYTWYQQKGMYNHLLAERGKRISDFLSHRQEINWIRQIDEGQFGEAKCTLRRMSEEEVDKRKKLIASSLAKMAALCDNEQNLDEIAELSEQILAQSFDAALKMGKRKTPFIDRKSAVSFRLLHRSQKDPLIADESLGERVLHPMSDPKELEERRKFGIYYRDGYDYLQHLKEVGETVEIVGGEPVEEQEVIKAENPLKELNSCIFETRGVELKVGMLNQAASSNELLPDIDPDIVAALDGDMGASDADCELDDDFVTKANAPGDRDGANLFDFFDESRGRAEVLQRFGLSNAREKFSDESSTDEEGDDDDEETDSTASSDVGERKTTFTNYSISSSVIKRPDGLRLIDDHFETMYAEQYAEGNDEENGEERDGLIGADSEHLLSLLGEEQPERIGARFQRELPDAELKASVLRYAKAMKGRAGEGRSEQTEDILMESAKRSRWDCESILSTHSNLYNHPTAIREQSKRSRTGEAPASKKGKSDLEEMDVDGSESCGAIESVRTRTSMASSVRPKGETAEARRLRKKAVREERRERRKEKKVNKEAFREEKMKLEAQRKTMQPRTRPIH</sequence>
<organism evidence="8 9">
    <name type="scientific">Globodera pallida</name>
    <name type="common">Potato cyst nematode worm</name>
    <name type="synonym">Heterodera pallida</name>
    <dbReference type="NCBI Taxonomy" id="36090"/>
    <lineage>
        <taxon>Eukaryota</taxon>
        <taxon>Metazoa</taxon>
        <taxon>Ecdysozoa</taxon>
        <taxon>Nematoda</taxon>
        <taxon>Chromadorea</taxon>
        <taxon>Rhabditida</taxon>
        <taxon>Tylenchina</taxon>
        <taxon>Tylenchomorpha</taxon>
        <taxon>Tylenchoidea</taxon>
        <taxon>Heteroderidae</taxon>
        <taxon>Heteroderinae</taxon>
        <taxon>Globodera</taxon>
    </lineage>
</organism>
<dbReference type="InterPro" id="IPR015943">
    <property type="entry name" value="WD40/YVTN_repeat-like_dom_sf"/>
</dbReference>
<feature type="region of interest" description="Disordered" evidence="6">
    <location>
        <begin position="433"/>
        <end position="453"/>
    </location>
</feature>
<evidence type="ECO:0000256" key="3">
    <source>
        <dbReference type="ARBA" id="ARBA00021561"/>
    </source>
</evidence>
<keyword evidence="5" id="KW-0539">Nucleus</keyword>
<dbReference type="InterPro" id="IPR007307">
    <property type="entry name" value="Ltv1"/>
</dbReference>
<dbReference type="GO" id="GO:0005829">
    <property type="term" value="C:cytosol"/>
    <property type="evidence" value="ECO:0007669"/>
    <property type="project" value="TreeGrafter"/>
</dbReference>
<evidence type="ECO:0000256" key="6">
    <source>
        <dbReference type="SAM" id="MobiDB-lite"/>
    </source>
</evidence>
<evidence type="ECO:0000313" key="8">
    <source>
        <dbReference type="Proteomes" id="UP000050741"/>
    </source>
</evidence>
<dbReference type="GO" id="GO:0042274">
    <property type="term" value="P:ribosomal small subunit biogenesis"/>
    <property type="evidence" value="ECO:0007669"/>
    <property type="project" value="InterPro"/>
</dbReference>